<protein>
    <submittedName>
        <fullName evidence="2">Uncharacterized protein</fullName>
    </submittedName>
</protein>
<gene>
    <name evidence="2" type="ORF">BST83_12745</name>
</gene>
<keyword evidence="3" id="KW-1185">Reference proteome</keyword>
<comment type="caution">
    <text evidence="2">The sequence shown here is derived from an EMBL/GenBank/DDBJ whole genome shotgun (WGS) entry which is preliminary data.</text>
</comment>
<sequence>MLGLLVIIVVSWLLLHFIENESIDVLGINPNGKRFVEFIVGFLFIILITLLTIYIESVLLSVDWKMKKRVKLQLVF</sequence>
<reference evidence="2 3" key="1">
    <citation type="submission" date="2016-11" db="EMBL/GenBank/DDBJ databases">
        <title>Trade-off between light-utilization and light-protection in marine flavobacteria.</title>
        <authorList>
            <person name="Kumagai Y."/>
        </authorList>
    </citation>
    <scope>NUCLEOTIDE SEQUENCE [LARGE SCALE GENOMIC DNA]</scope>
    <source>
        <strain evidence="2 3">ATCC 700397</strain>
    </source>
</reference>
<keyword evidence="1" id="KW-0472">Membrane</keyword>
<evidence type="ECO:0000256" key="1">
    <source>
        <dbReference type="SAM" id="Phobius"/>
    </source>
</evidence>
<evidence type="ECO:0000313" key="2">
    <source>
        <dbReference type="EMBL" id="PQB07920.1"/>
    </source>
</evidence>
<organism evidence="2 3">
    <name type="scientific">Polaribacter filamentus</name>
    <dbReference type="NCBI Taxonomy" id="53483"/>
    <lineage>
        <taxon>Bacteria</taxon>
        <taxon>Pseudomonadati</taxon>
        <taxon>Bacteroidota</taxon>
        <taxon>Flavobacteriia</taxon>
        <taxon>Flavobacteriales</taxon>
        <taxon>Flavobacteriaceae</taxon>
    </lineage>
</organism>
<dbReference type="Proteomes" id="UP000239522">
    <property type="component" value="Unassembled WGS sequence"/>
</dbReference>
<dbReference type="EMBL" id="MQUA01000013">
    <property type="protein sequence ID" value="PQB07920.1"/>
    <property type="molecule type" value="Genomic_DNA"/>
</dbReference>
<accession>A0A2S7KZ80</accession>
<dbReference type="RefSeq" id="WP_240614750.1">
    <property type="nucleotide sequence ID" value="NZ_MQUA01000013.1"/>
</dbReference>
<evidence type="ECO:0000313" key="3">
    <source>
        <dbReference type="Proteomes" id="UP000239522"/>
    </source>
</evidence>
<proteinExistence type="predicted"/>
<dbReference type="AlphaFoldDB" id="A0A2S7KZ80"/>
<name>A0A2S7KZ80_9FLAO</name>
<keyword evidence="1" id="KW-1133">Transmembrane helix</keyword>
<keyword evidence="1" id="KW-0812">Transmembrane</keyword>
<feature type="transmembrane region" description="Helical" evidence="1">
    <location>
        <begin position="36"/>
        <end position="62"/>
    </location>
</feature>